<dbReference type="KEGG" id="fvr:FVEG_07635"/>
<organism evidence="3 4">
    <name type="scientific">Gibberella moniliformis (strain M3125 / FGSC 7600)</name>
    <name type="common">Maize ear and stalk rot fungus</name>
    <name type="synonym">Fusarium verticillioides</name>
    <dbReference type="NCBI Taxonomy" id="334819"/>
    <lineage>
        <taxon>Eukaryota</taxon>
        <taxon>Fungi</taxon>
        <taxon>Dikarya</taxon>
        <taxon>Ascomycota</taxon>
        <taxon>Pezizomycotina</taxon>
        <taxon>Sordariomycetes</taxon>
        <taxon>Hypocreomycetidae</taxon>
        <taxon>Hypocreales</taxon>
        <taxon>Nectriaceae</taxon>
        <taxon>Fusarium</taxon>
        <taxon>Fusarium fujikuroi species complex</taxon>
    </lineage>
</organism>
<protein>
    <submittedName>
        <fullName evidence="3">Uncharacterized protein</fullName>
    </submittedName>
</protein>
<keyword evidence="1" id="KW-0175">Coiled coil</keyword>
<evidence type="ECO:0000313" key="3">
    <source>
        <dbReference type="EMBL" id="EWG47565.1"/>
    </source>
</evidence>
<feature type="region of interest" description="Disordered" evidence="2">
    <location>
        <begin position="223"/>
        <end position="242"/>
    </location>
</feature>
<gene>
    <name evidence="3" type="ORF">FVEG_07635</name>
</gene>
<name>W7MIX0_GIBM7</name>
<dbReference type="VEuPathDB" id="FungiDB:FVEG_07635"/>
<evidence type="ECO:0000256" key="1">
    <source>
        <dbReference type="SAM" id="Coils"/>
    </source>
</evidence>
<keyword evidence="4" id="KW-1185">Reference proteome</keyword>
<feature type="compositionally biased region" description="Basic and acidic residues" evidence="2">
    <location>
        <begin position="223"/>
        <end position="236"/>
    </location>
</feature>
<evidence type="ECO:0000256" key="2">
    <source>
        <dbReference type="SAM" id="MobiDB-lite"/>
    </source>
</evidence>
<dbReference type="OrthoDB" id="5103436at2759"/>
<accession>W7MIX0</accession>
<dbReference type="RefSeq" id="XP_018753756.1">
    <property type="nucleotide sequence ID" value="XM_018896311.1"/>
</dbReference>
<dbReference type="EMBL" id="DS022250">
    <property type="protein sequence ID" value="EWG47565.1"/>
    <property type="molecule type" value="Genomic_DNA"/>
</dbReference>
<dbReference type="Proteomes" id="UP000009096">
    <property type="component" value="Chromosome 8"/>
</dbReference>
<dbReference type="GeneID" id="30065417"/>
<feature type="coiled-coil region" evidence="1">
    <location>
        <begin position="185"/>
        <end position="223"/>
    </location>
</feature>
<reference evidence="3 4" key="1">
    <citation type="journal article" date="2010" name="Nature">
        <title>Comparative genomics reveals mobile pathogenicity chromosomes in Fusarium.</title>
        <authorList>
            <person name="Ma L.J."/>
            <person name="van der Does H.C."/>
            <person name="Borkovich K.A."/>
            <person name="Coleman J.J."/>
            <person name="Daboussi M.J."/>
            <person name="Di Pietro A."/>
            <person name="Dufresne M."/>
            <person name="Freitag M."/>
            <person name="Grabherr M."/>
            <person name="Henrissat B."/>
            <person name="Houterman P.M."/>
            <person name="Kang S."/>
            <person name="Shim W.B."/>
            <person name="Woloshuk C."/>
            <person name="Xie X."/>
            <person name="Xu J.R."/>
            <person name="Antoniw J."/>
            <person name="Baker S.E."/>
            <person name="Bluhm B.H."/>
            <person name="Breakspear A."/>
            <person name="Brown D.W."/>
            <person name="Butchko R.A."/>
            <person name="Chapman S."/>
            <person name="Coulson R."/>
            <person name="Coutinho P.M."/>
            <person name="Danchin E.G."/>
            <person name="Diener A."/>
            <person name="Gale L.R."/>
            <person name="Gardiner D.M."/>
            <person name="Goff S."/>
            <person name="Hammond-Kosack K.E."/>
            <person name="Hilburn K."/>
            <person name="Hua-Van A."/>
            <person name="Jonkers W."/>
            <person name="Kazan K."/>
            <person name="Kodira C.D."/>
            <person name="Koehrsen M."/>
            <person name="Kumar L."/>
            <person name="Lee Y.H."/>
            <person name="Li L."/>
            <person name="Manners J.M."/>
            <person name="Miranda-Saavedra D."/>
            <person name="Mukherjee M."/>
            <person name="Park G."/>
            <person name="Park J."/>
            <person name="Park S.Y."/>
            <person name="Proctor R.H."/>
            <person name="Regev A."/>
            <person name="Ruiz-Roldan M.C."/>
            <person name="Sain D."/>
            <person name="Sakthikumar S."/>
            <person name="Sykes S."/>
            <person name="Schwartz D.C."/>
            <person name="Turgeon B.G."/>
            <person name="Wapinski I."/>
            <person name="Yoder O."/>
            <person name="Young S."/>
            <person name="Zeng Q."/>
            <person name="Zhou S."/>
            <person name="Galagan J."/>
            <person name="Cuomo C.A."/>
            <person name="Kistler H.C."/>
            <person name="Rep M."/>
        </authorList>
    </citation>
    <scope>NUCLEOTIDE SEQUENCE [LARGE SCALE GENOMIC DNA]</scope>
    <source>
        <strain evidence="4">M3125 / FGSC 7600</strain>
    </source>
</reference>
<dbReference type="EMBL" id="CM000585">
    <property type="protein sequence ID" value="EWG47565.1"/>
    <property type="molecule type" value="Genomic_DNA"/>
</dbReference>
<evidence type="ECO:0000313" key="4">
    <source>
        <dbReference type="Proteomes" id="UP000009096"/>
    </source>
</evidence>
<dbReference type="AlphaFoldDB" id="W7MIX0"/>
<sequence>MLGSFLTSCPDAADEFQGDMDHRFQESPEYQSPVMQRAIFTLKENFVKVTKNMSALSANNLARFILYEMSNLRSSTVAHISLCSVYKSVSNKSQGTNRINYPSWFFLACLSSSWGVKFPADQVIYPTNKSVEEQEILFIAESVPATNDESSFKTKIKSETKNNSSNELAHALSTEAPALTRTPEGSNMENRLADIEKQLLSMRKEQKRKFESLEAKLDSIYEMNKSRKAEKEKTELDSEEAETDLASYEIVAHDVKASDDAVKHEVIEPE</sequence>
<proteinExistence type="predicted"/>